<dbReference type="SUPFAM" id="SSF49899">
    <property type="entry name" value="Concanavalin A-like lectins/glucanases"/>
    <property type="match status" value="1"/>
</dbReference>
<dbReference type="InterPro" id="IPR001870">
    <property type="entry name" value="B30.2/SPRY"/>
</dbReference>
<dbReference type="InterPro" id="IPR013320">
    <property type="entry name" value="ConA-like_dom_sf"/>
</dbReference>
<dbReference type="InterPro" id="IPR050143">
    <property type="entry name" value="TRIM/RBCC"/>
</dbReference>
<feature type="domain" description="B30.2/SPRY" evidence="2">
    <location>
        <begin position="93"/>
        <end position="289"/>
    </location>
</feature>
<feature type="compositionally biased region" description="Low complexity" evidence="1">
    <location>
        <begin position="68"/>
        <end position="81"/>
    </location>
</feature>
<dbReference type="AlphaFoldDB" id="A0AA88SUA2"/>
<feature type="compositionally biased region" description="Basic and acidic residues" evidence="1">
    <location>
        <begin position="23"/>
        <end position="34"/>
    </location>
</feature>
<dbReference type="InterPro" id="IPR003879">
    <property type="entry name" value="Butyrophylin_SPRY"/>
</dbReference>
<dbReference type="Proteomes" id="UP001187315">
    <property type="component" value="Unassembled WGS sequence"/>
</dbReference>
<dbReference type="Pfam" id="PF00622">
    <property type="entry name" value="SPRY"/>
    <property type="match status" value="1"/>
</dbReference>
<dbReference type="PRINTS" id="PR01407">
    <property type="entry name" value="BUTYPHLNCDUF"/>
</dbReference>
<dbReference type="PROSITE" id="PS50188">
    <property type="entry name" value="B302_SPRY"/>
    <property type="match status" value="1"/>
</dbReference>
<dbReference type="InterPro" id="IPR043136">
    <property type="entry name" value="B30.2/SPRY_sf"/>
</dbReference>
<comment type="caution">
    <text evidence="3">The sequence shown here is derived from an EMBL/GenBank/DDBJ whole genome shotgun (WGS) entry which is preliminary data.</text>
</comment>
<dbReference type="EMBL" id="JAVHJS010000008">
    <property type="protein sequence ID" value="KAK2850305.1"/>
    <property type="molecule type" value="Genomic_DNA"/>
</dbReference>
<dbReference type="Gene3D" id="2.60.120.920">
    <property type="match status" value="1"/>
</dbReference>
<evidence type="ECO:0000256" key="1">
    <source>
        <dbReference type="SAM" id="MobiDB-lite"/>
    </source>
</evidence>
<proteinExistence type="predicted"/>
<dbReference type="InterPro" id="IPR003877">
    <property type="entry name" value="SPRY_dom"/>
</dbReference>
<feature type="region of interest" description="Disordered" evidence="1">
    <location>
        <begin position="1"/>
        <end position="34"/>
    </location>
</feature>
<evidence type="ECO:0000313" key="3">
    <source>
        <dbReference type="EMBL" id="KAK2850305.1"/>
    </source>
</evidence>
<sequence>MTWSETGEHSTGAFHSLFNLRNPHKERENQRTCKSEPFLKPKMSLMVISYFKSKIQKSPKEEKTTTDNNKQNLPQKNQNKPECARSEQKSVNAGGLKIPSKVWENLTRPSAKVILDPNIADPTLKLSEDGRSVRTKTHKEFHSSQSFYEYHRKRAQQYNGWMCVQAKEGYSTGKHYWEVDVKGKCDWRVGVVKESAPRSGFINLNTATGYWTLRLQLGSLIALTEPITKLNQAPPAKLGVHLDVEEGQVSFYDVMKRKNIYTFDTEFRNCGKIYPVFGTMEIDKPLKII</sequence>
<protein>
    <recommendedName>
        <fullName evidence="2">B30.2/SPRY domain-containing protein</fullName>
    </recommendedName>
</protein>
<reference evidence="3" key="1">
    <citation type="submission" date="2023-08" db="EMBL/GenBank/DDBJ databases">
        <title>Pelteobagrus vachellii genome.</title>
        <authorList>
            <person name="Liu H."/>
        </authorList>
    </citation>
    <scope>NUCLEOTIDE SEQUENCE</scope>
    <source>
        <strain evidence="3">PRFRI_2022a</strain>
        <tissue evidence="3">Muscle</tissue>
    </source>
</reference>
<feature type="region of interest" description="Disordered" evidence="1">
    <location>
        <begin position="56"/>
        <end position="92"/>
    </location>
</feature>
<accession>A0AA88SUA2</accession>
<gene>
    <name evidence="3" type="ORF">Q7C36_009088</name>
</gene>
<keyword evidence="4" id="KW-1185">Reference proteome</keyword>
<dbReference type="SMART" id="SM00449">
    <property type="entry name" value="SPRY"/>
    <property type="match status" value="1"/>
</dbReference>
<evidence type="ECO:0000313" key="4">
    <source>
        <dbReference type="Proteomes" id="UP001187315"/>
    </source>
</evidence>
<dbReference type="PANTHER" id="PTHR24103">
    <property type="entry name" value="E3 UBIQUITIN-PROTEIN LIGASE TRIM"/>
    <property type="match status" value="1"/>
</dbReference>
<organism evidence="3 4">
    <name type="scientific">Tachysurus vachellii</name>
    <name type="common">Darkbarbel catfish</name>
    <name type="synonym">Pelteobagrus vachellii</name>
    <dbReference type="NCBI Taxonomy" id="175792"/>
    <lineage>
        <taxon>Eukaryota</taxon>
        <taxon>Metazoa</taxon>
        <taxon>Chordata</taxon>
        <taxon>Craniata</taxon>
        <taxon>Vertebrata</taxon>
        <taxon>Euteleostomi</taxon>
        <taxon>Actinopterygii</taxon>
        <taxon>Neopterygii</taxon>
        <taxon>Teleostei</taxon>
        <taxon>Ostariophysi</taxon>
        <taxon>Siluriformes</taxon>
        <taxon>Bagridae</taxon>
        <taxon>Tachysurus</taxon>
    </lineage>
</organism>
<name>A0AA88SUA2_TACVA</name>
<evidence type="ECO:0000259" key="2">
    <source>
        <dbReference type="PROSITE" id="PS50188"/>
    </source>
</evidence>